<keyword evidence="2" id="KW-1133">Transmembrane helix</keyword>
<keyword evidence="2 3" id="KW-0812">Transmembrane</keyword>
<feature type="compositionally biased region" description="Acidic residues" evidence="1">
    <location>
        <begin position="342"/>
        <end position="351"/>
    </location>
</feature>
<feature type="transmembrane region" description="Helical" evidence="2">
    <location>
        <begin position="88"/>
        <end position="109"/>
    </location>
</feature>
<evidence type="ECO:0000256" key="1">
    <source>
        <dbReference type="SAM" id="MobiDB-lite"/>
    </source>
</evidence>
<reference evidence="3 4" key="1">
    <citation type="submission" date="2014-02" db="EMBL/GenBank/DDBJ databases">
        <authorList>
            <person name="Sibley D."/>
            <person name="Venepally P."/>
            <person name="Karamycheva S."/>
            <person name="Hadjithomas M."/>
            <person name="Khan A."/>
            <person name="Brunk B."/>
            <person name="Roos D."/>
            <person name="Caler E."/>
            <person name="Lorenzi H."/>
        </authorList>
    </citation>
    <scope>NUCLEOTIDE SEQUENCE [LARGE SCALE GENOMIC DNA]</scope>
    <source>
        <strain evidence="3 4">GAB2-2007-GAL-DOM2</strain>
    </source>
</reference>
<evidence type="ECO:0000313" key="3">
    <source>
        <dbReference type="EMBL" id="KFG29701.1"/>
    </source>
</evidence>
<feature type="region of interest" description="Disordered" evidence="1">
    <location>
        <begin position="326"/>
        <end position="359"/>
    </location>
</feature>
<evidence type="ECO:0000256" key="2">
    <source>
        <dbReference type="SAM" id="Phobius"/>
    </source>
</evidence>
<feature type="transmembrane region" description="Helical" evidence="2">
    <location>
        <begin position="184"/>
        <end position="203"/>
    </location>
</feature>
<keyword evidence="2" id="KW-0472">Membrane</keyword>
<sequence>MPFHLLCGTPGLKRASQVQESIIELATRFIRTSFLCNGRFFVPLCPRKYPLQQATTMVPSSVCQDEVLETSAGQRKLSRIRILTPAEMATLGFYALVMFLGLGGAVFFAARQIQGYRHGFLPYYLDMLFVVSACSLVCHVFLVKRRLDYDLSTVQLAGVIPSPVHESRSLAGCFSACLNRCSRFFHAYTVFLASLFVVAVVLFDLATGYTVSHFRPAHLARTISLAAFQCVLVGLAFAWFLVVLSLSSSNKDVSFSRGCTGRTQSIHDRIQLSESPAGEVIGSQKAVLNEIAVEMLGREDTSFGGAMKIGSVGQWGTGSAASEVSTTCPFAPGRGGSPQWEDSADPSDDNEAGSSSVQPCVIGVPSFAVVRATPSLAPRNEQ</sequence>
<feature type="transmembrane region" description="Helical" evidence="2">
    <location>
        <begin position="223"/>
        <end position="247"/>
    </location>
</feature>
<organism evidence="3 4">
    <name type="scientific">Toxoplasma gondii GAB2-2007-GAL-DOM2</name>
    <dbReference type="NCBI Taxonomy" id="1130820"/>
    <lineage>
        <taxon>Eukaryota</taxon>
        <taxon>Sar</taxon>
        <taxon>Alveolata</taxon>
        <taxon>Apicomplexa</taxon>
        <taxon>Conoidasida</taxon>
        <taxon>Coccidia</taxon>
        <taxon>Eucoccidiorida</taxon>
        <taxon>Eimeriorina</taxon>
        <taxon>Sarcocystidae</taxon>
        <taxon>Toxoplasma</taxon>
    </lineage>
</organism>
<feature type="transmembrane region" description="Helical" evidence="2">
    <location>
        <begin position="121"/>
        <end position="143"/>
    </location>
</feature>
<protein>
    <submittedName>
        <fullName evidence="3">Putative transmembrane protein</fullName>
    </submittedName>
</protein>
<comment type="caution">
    <text evidence="3">The sequence shown here is derived from an EMBL/GenBank/DDBJ whole genome shotgun (WGS) entry which is preliminary data.</text>
</comment>
<dbReference type="OrthoDB" id="333733at2759"/>
<evidence type="ECO:0000313" key="4">
    <source>
        <dbReference type="Proteomes" id="UP000028837"/>
    </source>
</evidence>
<dbReference type="VEuPathDB" id="ToxoDB:TGDOM2_252330"/>
<dbReference type="EMBL" id="AHZU02001703">
    <property type="protein sequence ID" value="KFG29701.1"/>
    <property type="molecule type" value="Genomic_DNA"/>
</dbReference>
<gene>
    <name evidence="3" type="ORF">TGDOM2_252330</name>
</gene>
<proteinExistence type="predicted"/>
<accession>A0A086JC33</accession>
<dbReference type="AlphaFoldDB" id="A0A086JC33"/>
<dbReference type="Proteomes" id="UP000028837">
    <property type="component" value="Unassembled WGS sequence"/>
</dbReference>
<name>A0A086JC33_TOXGO</name>